<dbReference type="Pfam" id="PF01066">
    <property type="entry name" value="CDP-OH_P_transf"/>
    <property type="match status" value="1"/>
</dbReference>
<dbReference type="GO" id="GO:0016020">
    <property type="term" value="C:membrane"/>
    <property type="evidence" value="ECO:0007669"/>
    <property type="project" value="UniProtKB-SubCell"/>
</dbReference>
<feature type="non-terminal residue" evidence="13">
    <location>
        <position position="204"/>
    </location>
</feature>
<gene>
    <name evidence="13" type="ORF">CANARDRAFT_187093</name>
</gene>
<comment type="subcellular location">
    <subcellularLocation>
        <location evidence="1">Membrane</location>
        <topology evidence="1">Multi-pass membrane protein</topology>
    </subcellularLocation>
</comment>
<dbReference type="FunFam" id="1.20.120.1760:FF:000017">
    <property type="entry name" value="Phosphatidyl synthase"/>
    <property type="match status" value="1"/>
</dbReference>
<accession>A0A1E4T1I8</accession>
<feature type="non-terminal residue" evidence="13">
    <location>
        <position position="1"/>
    </location>
</feature>
<dbReference type="InterPro" id="IPR048254">
    <property type="entry name" value="CDP_ALCOHOL_P_TRANSF_CS"/>
</dbReference>
<dbReference type="PANTHER" id="PTHR14269">
    <property type="entry name" value="CDP-DIACYLGLYCEROL--GLYCEROL-3-PHOSPHATE 3-PHOSPHATIDYLTRANSFERASE-RELATED"/>
    <property type="match status" value="1"/>
</dbReference>
<keyword evidence="8 12" id="KW-0472">Membrane</keyword>
<dbReference type="EMBL" id="KV453852">
    <property type="protein sequence ID" value="ODV85613.1"/>
    <property type="molecule type" value="Genomic_DNA"/>
</dbReference>
<dbReference type="InterPro" id="IPR050324">
    <property type="entry name" value="CDP-alcohol_PTase-I"/>
</dbReference>
<evidence type="ECO:0000256" key="1">
    <source>
        <dbReference type="ARBA" id="ARBA00004141"/>
    </source>
</evidence>
<reference evidence="14" key="1">
    <citation type="submission" date="2016-04" db="EMBL/GenBank/DDBJ databases">
        <title>Comparative genomics of biotechnologically important yeasts.</title>
        <authorList>
            <consortium name="DOE Joint Genome Institute"/>
            <person name="Riley R."/>
            <person name="Haridas S."/>
            <person name="Wolfe K.H."/>
            <person name="Lopes M.R."/>
            <person name="Hittinger C.T."/>
            <person name="Goker M."/>
            <person name="Salamov A."/>
            <person name="Wisecaver J."/>
            <person name="Long T.M."/>
            <person name="Aerts A.L."/>
            <person name="Barry K."/>
            <person name="Choi C."/>
            <person name="Clum A."/>
            <person name="Coughlan A.Y."/>
            <person name="Deshpande S."/>
            <person name="Douglass A.P."/>
            <person name="Hanson S.J."/>
            <person name="Klenk H.-P."/>
            <person name="Labutti K."/>
            <person name="Lapidus A."/>
            <person name="Lindquist E."/>
            <person name="Lipzen A."/>
            <person name="Meier-Kolthoff J.P."/>
            <person name="Ohm R.A."/>
            <person name="Otillar R.P."/>
            <person name="Pangilinan J."/>
            <person name="Peng Y."/>
            <person name="Rokas A."/>
            <person name="Rosa C.A."/>
            <person name="Scheuner C."/>
            <person name="Sibirny A.A."/>
            <person name="Slot J.C."/>
            <person name="Stielow J.B."/>
            <person name="Sun H."/>
            <person name="Kurtzman C.P."/>
            <person name="Blackwell M."/>
            <person name="Grigoriev I.V."/>
            <person name="Jeffries T.W."/>
        </authorList>
    </citation>
    <scope>NUCLEOTIDE SEQUENCE [LARGE SCALE GENOMIC DNA]</scope>
    <source>
        <strain evidence="14">NRRL YB-2248</strain>
    </source>
</reference>
<comment type="similarity">
    <text evidence="2 11">Belongs to the CDP-alcohol phosphatidyltransferase class-I family.</text>
</comment>
<dbReference type="PANTHER" id="PTHR14269:SF60">
    <property type="entry name" value="CARDIOLIPIN SYNTHASE (CMP-FORMING)"/>
    <property type="match status" value="1"/>
</dbReference>
<evidence type="ECO:0008006" key="15">
    <source>
        <dbReference type="Google" id="ProtNLM"/>
    </source>
</evidence>
<dbReference type="GO" id="GO:0032049">
    <property type="term" value="P:cardiolipin biosynthetic process"/>
    <property type="evidence" value="ECO:0007669"/>
    <property type="project" value="TreeGrafter"/>
</dbReference>
<feature type="transmembrane region" description="Helical" evidence="12">
    <location>
        <begin position="12"/>
        <end position="29"/>
    </location>
</feature>
<dbReference type="InterPro" id="IPR004570">
    <property type="entry name" value="Phosphatidylglycerol_P_synth"/>
</dbReference>
<evidence type="ECO:0000256" key="12">
    <source>
        <dbReference type="SAM" id="Phobius"/>
    </source>
</evidence>
<dbReference type="Proteomes" id="UP000094801">
    <property type="component" value="Unassembled WGS sequence"/>
</dbReference>
<dbReference type="PROSITE" id="PS00379">
    <property type="entry name" value="CDP_ALCOHOL_P_TRANSF"/>
    <property type="match status" value="1"/>
</dbReference>
<evidence type="ECO:0000313" key="13">
    <source>
        <dbReference type="EMBL" id="ODV85613.1"/>
    </source>
</evidence>
<keyword evidence="14" id="KW-1185">Reference proteome</keyword>
<sequence>EVHENIYTIPNILTFTRIATTPIIGYLIVKGESNWALGFFVYSAITDFLDGFIARKYNLQSVVGSVLDPLADKALMIICTFCLAKVSAIPIYLAALILGRDIILFLAAIVIRWISLPPPKTFLRYWDVSIVTAEVRPNMISKVNTGLQMVYIGSMVIKPVLIAHLGPDATGLVLNLLQGLEWTVACTTILSGLSYVFKNGVKII</sequence>
<dbReference type="GO" id="GO:0008444">
    <property type="term" value="F:CDP-diacylglycerol-glycerol-3-phosphate 3-phosphatidyltransferase activity"/>
    <property type="evidence" value="ECO:0007669"/>
    <property type="project" value="InterPro"/>
</dbReference>
<evidence type="ECO:0000256" key="2">
    <source>
        <dbReference type="ARBA" id="ARBA00010441"/>
    </source>
</evidence>
<evidence type="ECO:0000256" key="7">
    <source>
        <dbReference type="ARBA" id="ARBA00023098"/>
    </source>
</evidence>
<keyword evidence="10" id="KW-1208">Phospholipid metabolism</keyword>
<dbReference type="PIRSF" id="PIRSF000847">
    <property type="entry name" value="Phos_ph_gly_syn"/>
    <property type="match status" value="1"/>
</dbReference>
<dbReference type="GO" id="GO:0043337">
    <property type="term" value="F:cardiolipin synthase (CMP-forming)"/>
    <property type="evidence" value="ECO:0007669"/>
    <property type="project" value="TreeGrafter"/>
</dbReference>
<name>A0A1E4T1I8_9ASCO</name>
<evidence type="ECO:0000256" key="10">
    <source>
        <dbReference type="ARBA" id="ARBA00023264"/>
    </source>
</evidence>
<evidence type="ECO:0000313" key="14">
    <source>
        <dbReference type="Proteomes" id="UP000094801"/>
    </source>
</evidence>
<feature type="transmembrane region" description="Helical" evidence="12">
    <location>
        <begin position="35"/>
        <end position="53"/>
    </location>
</feature>
<organism evidence="13 14">
    <name type="scientific">[Candida] arabinofermentans NRRL YB-2248</name>
    <dbReference type="NCBI Taxonomy" id="983967"/>
    <lineage>
        <taxon>Eukaryota</taxon>
        <taxon>Fungi</taxon>
        <taxon>Dikarya</taxon>
        <taxon>Ascomycota</taxon>
        <taxon>Saccharomycotina</taxon>
        <taxon>Pichiomycetes</taxon>
        <taxon>Pichiales</taxon>
        <taxon>Pichiaceae</taxon>
        <taxon>Ogataea</taxon>
        <taxon>Ogataea/Candida clade</taxon>
    </lineage>
</organism>
<protein>
    <recommendedName>
        <fullName evidence="15">CDP-diacylglycerol--glycerol-3-phosphate 3-phosphatidyltransferase</fullName>
    </recommendedName>
</protein>
<dbReference type="AlphaFoldDB" id="A0A1E4T1I8"/>
<dbReference type="GO" id="GO:0005739">
    <property type="term" value="C:mitochondrion"/>
    <property type="evidence" value="ECO:0007669"/>
    <property type="project" value="TreeGrafter"/>
</dbReference>
<dbReference type="OrthoDB" id="10020554at2759"/>
<evidence type="ECO:0000256" key="9">
    <source>
        <dbReference type="ARBA" id="ARBA00023209"/>
    </source>
</evidence>
<keyword evidence="3" id="KW-0444">Lipid biosynthesis</keyword>
<keyword evidence="9" id="KW-0594">Phospholipid biosynthesis</keyword>
<dbReference type="Gene3D" id="1.20.120.1760">
    <property type="match status" value="1"/>
</dbReference>
<proteinExistence type="inferred from homology"/>
<evidence type="ECO:0000256" key="4">
    <source>
        <dbReference type="ARBA" id="ARBA00022679"/>
    </source>
</evidence>
<dbReference type="STRING" id="983967.A0A1E4T1I8"/>
<evidence type="ECO:0000256" key="11">
    <source>
        <dbReference type="RuleBase" id="RU003750"/>
    </source>
</evidence>
<evidence type="ECO:0000256" key="5">
    <source>
        <dbReference type="ARBA" id="ARBA00022692"/>
    </source>
</evidence>
<dbReference type="InterPro" id="IPR043130">
    <property type="entry name" value="CDP-OH_PTrfase_TM_dom"/>
</dbReference>
<evidence type="ECO:0000256" key="6">
    <source>
        <dbReference type="ARBA" id="ARBA00022989"/>
    </source>
</evidence>
<keyword evidence="6 12" id="KW-1133">Transmembrane helix</keyword>
<evidence type="ECO:0000256" key="3">
    <source>
        <dbReference type="ARBA" id="ARBA00022516"/>
    </source>
</evidence>
<feature type="transmembrane region" description="Helical" evidence="12">
    <location>
        <begin position="149"/>
        <end position="167"/>
    </location>
</feature>
<feature type="transmembrane region" description="Helical" evidence="12">
    <location>
        <begin position="74"/>
        <end position="91"/>
    </location>
</feature>
<feature type="transmembrane region" description="Helical" evidence="12">
    <location>
        <begin position="179"/>
        <end position="197"/>
    </location>
</feature>
<dbReference type="InterPro" id="IPR000462">
    <property type="entry name" value="CDP-OH_P_trans"/>
</dbReference>
<keyword evidence="7" id="KW-0443">Lipid metabolism</keyword>
<evidence type="ECO:0000256" key="8">
    <source>
        <dbReference type="ARBA" id="ARBA00023136"/>
    </source>
</evidence>
<keyword evidence="4 11" id="KW-0808">Transferase</keyword>
<keyword evidence="5 12" id="KW-0812">Transmembrane</keyword>